<reference evidence="14 15" key="1">
    <citation type="journal article" date="2020" name="J. Phycol.">
        <title>Comparative genome analysis reveals Cyanidiococcus gen. nov., a new extremophilic red algal genus sister to Cyanidioschyzon (Cyanidioschyzonaceae, Rhodophyta).</title>
        <authorList>
            <person name="Liu S.-L."/>
            <person name="Chiang Y.-R."/>
            <person name="Yoon H.S."/>
            <person name="Fu H.-Y."/>
        </authorList>
    </citation>
    <scope>NUCLEOTIDE SEQUENCE [LARGE SCALE GENOMIC DNA]</scope>
    <source>
        <strain evidence="14 15">THAL066</strain>
    </source>
</reference>
<keyword evidence="9" id="KW-0539">Nucleus</keyword>
<dbReference type="Gene3D" id="3.30.160.570">
    <property type="entry name" value="Ncd80 complex, Spc24 subunit"/>
    <property type="match status" value="1"/>
</dbReference>
<keyword evidence="4" id="KW-0158">Chromosome</keyword>
<evidence type="ECO:0000256" key="12">
    <source>
        <dbReference type="SAM" id="Coils"/>
    </source>
</evidence>
<dbReference type="AlphaFoldDB" id="A0A7J7IE12"/>
<dbReference type="EMBL" id="VWRR01000017">
    <property type="protein sequence ID" value="KAF6000807.1"/>
    <property type="molecule type" value="Genomic_DNA"/>
</dbReference>
<comment type="caution">
    <text evidence="14">The sequence shown here is derived from an EMBL/GenBank/DDBJ whole genome shotgun (WGS) entry which is preliminary data.</text>
</comment>
<comment type="subcellular location">
    <subcellularLocation>
        <location evidence="2">Chromosome</location>
        <location evidence="2">Centromere</location>
        <location evidence="2">Kinetochore</location>
    </subcellularLocation>
    <subcellularLocation>
        <location evidence="1">Nucleus</location>
    </subcellularLocation>
</comment>
<gene>
    <name evidence="14" type="ORF">F1559_000555</name>
</gene>
<dbReference type="PANTHER" id="PTHR22142">
    <property type="match status" value="1"/>
</dbReference>
<comment type="similarity">
    <text evidence="3">Belongs to the SPC24 family.</text>
</comment>
<feature type="compositionally biased region" description="Basic and acidic residues" evidence="13">
    <location>
        <begin position="50"/>
        <end position="67"/>
    </location>
</feature>
<sequence length="261" mass="29950">MESSTPRTTRARFEPFVAAYNNSTPEAVLALAPTPLRPRLANRPESADDGSTHDSRSAMKGDSRLVGDTDQVETLDLLQDLTAVFRSEEDIQSIEALAVLEQRIGETALERQQQAKESLMQLARHVEAARQRALSPEPEHMHQQRIEEREVTKRQIIERMLSDEERSRALQANLRELEAESTEVQQALDRYRQRVQTDIPSLKHALSLYVTISCIRWNYRCEQTQVEGYVARDCENDVRPFRFRHGDPVDAADRLWALIES</sequence>
<evidence type="ECO:0000256" key="6">
    <source>
        <dbReference type="ARBA" id="ARBA00022776"/>
    </source>
</evidence>
<evidence type="ECO:0000256" key="11">
    <source>
        <dbReference type="ARBA" id="ARBA00023328"/>
    </source>
</evidence>
<evidence type="ECO:0000256" key="1">
    <source>
        <dbReference type="ARBA" id="ARBA00004123"/>
    </source>
</evidence>
<keyword evidence="8 12" id="KW-0175">Coiled coil</keyword>
<evidence type="ECO:0000256" key="10">
    <source>
        <dbReference type="ARBA" id="ARBA00023306"/>
    </source>
</evidence>
<dbReference type="Proteomes" id="UP000530660">
    <property type="component" value="Unassembled WGS sequence"/>
</dbReference>
<dbReference type="OrthoDB" id="49185at2759"/>
<dbReference type="GO" id="GO:0008017">
    <property type="term" value="F:microtubule binding"/>
    <property type="evidence" value="ECO:0007669"/>
    <property type="project" value="TreeGrafter"/>
</dbReference>
<keyword evidence="11" id="KW-0137">Centromere</keyword>
<name>A0A7J7IE12_9RHOD</name>
<dbReference type="GO" id="GO:0051301">
    <property type="term" value="P:cell division"/>
    <property type="evidence" value="ECO:0007669"/>
    <property type="project" value="UniProtKB-KW"/>
</dbReference>
<evidence type="ECO:0000313" key="14">
    <source>
        <dbReference type="EMBL" id="KAF6000807.1"/>
    </source>
</evidence>
<evidence type="ECO:0000256" key="3">
    <source>
        <dbReference type="ARBA" id="ARBA00007804"/>
    </source>
</evidence>
<protein>
    <recommendedName>
        <fullName evidence="16">Kinetochore protein Spc24</fullName>
    </recommendedName>
</protein>
<proteinExistence type="inferred from homology"/>
<dbReference type="GO" id="GO:0005634">
    <property type="term" value="C:nucleus"/>
    <property type="evidence" value="ECO:0007669"/>
    <property type="project" value="UniProtKB-SubCell"/>
</dbReference>
<evidence type="ECO:0000256" key="7">
    <source>
        <dbReference type="ARBA" id="ARBA00022838"/>
    </source>
</evidence>
<keyword evidence="15" id="KW-1185">Reference proteome</keyword>
<keyword evidence="6" id="KW-0498">Mitosis</keyword>
<evidence type="ECO:0000256" key="8">
    <source>
        <dbReference type="ARBA" id="ARBA00023054"/>
    </source>
</evidence>
<evidence type="ECO:0000256" key="13">
    <source>
        <dbReference type="SAM" id="MobiDB-lite"/>
    </source>
</evidence>
<evidence type="ECO:0008006" key="16">
    <source>
        <dbReference type="Google" id="ProtNLM"/>
    </source>
</evidence>
<dbReference type="GO" id="GO:0031262">
    <property type="term" value="C:Ndc80 complex"/>
    <property type="evidence" value="ECO:0007669"/>
    <property type="project" value="TreeGrafter"/>
</dbReference>
<feature type="region of interest" description="Disordered" evidence="13">
    <location>
        <begin position="32"/>
        <end position="67"/>
    </location>
</feature>
<evidence type="ECO:0000256" key="2">
    <source>
        <dbReference type="ARBA" id="ARBA00004629"/>
    </source>
</evidence>
<feature type="compositionally biased region" description="Low complexity" evidence="13">
    <location>
        <begin position="32"/>
        <end position="44"/>
    </location>
</feature>
<feature type="coiled-coil region" evidence="12">
    <location>
        <begin position="160"/>
        <end position="194"/>
    </location>
</feature>
<dbReference type="PANTHER" id="PTHR22142:SF2">
    <property type="entry name" value="KINETOCHORE PROTEIN SPC24"/>
    <property type="match status" value="1"/>
</dbReference>
<keyword evidence="10" id="KW-0131">Cell cycle</keyword>
<keyword evidence="5" id="KW-0132">Cell division</keyword>
<organism evidence="14 15">
    <name type="scientific">Cyanidiococcus yangmingshanensis</name>
    <dbReference type="NCBI Taxonomy" id="2690220"/>
    <lineage>
        <taxon>Eukaryota</taxon>
        <taxon>Rhodophyta</taxon>
        <taxon>Bangiophyceae</taxon>
        <taxon>Cyanidiales</taxon>
        <taxon>Cyanidiaceae</taxon>
        <taxon>Cyanidiococcus</taxon>
    </lineage>
</organism>
<keyword evidence="7" id="KW-0995">Kinetochore</keyword>
<evidence type="ECO:0000256" key="9">
    <source>
        <dbReference type="ARBA" id="ARBA00023242"/>
    </source>
</evidence>
<accession>A0A7J7IE12</accession>
<dbReference type="GO" id="GO:0007059">
    <property type="term" value="P:chromosome segregation"/>
    <property type="evidence" value="ECO:0007669"/>
    <property type="project" value="TreeGrafter"/>
</dbReference>
<dbReference type="InterPro" id="IPR013252">
    <property type="entry name" value="Ndc80_Spc24"/>
</dbReference>
<evidence type="ECO:0000313" key="15">
    <source>
        <dbReference type="Proteomes" id="UP000530660"/>
    </source>
</evidence>
<evidence type="ECO:0000256" key="5">
    <source>
        <dbReference type="ARBA" id="ARBA00022618"/>
    </source>
</evidence>
<evidence type="ECO:0000256" key="4">
    <source>
        <dbReference type="ARBA" id="ARBA00022454"/>
    </source>
</evidence>